<evidence type="ECO:0000259" key="7">
    <source>
        <dbReference type="PROSITE" id="PS51099"/>
    </source>
</evidence>
<sequence>MKYYLHRILKLLTLLHNENGPLTSREICKQLKIKPRTLRDDIFRYKADLSANGVELQARQGVGYQLNVKDEDKYRALLKSLSGSEQRHHFVAPLRHDERVNYLLRTLLLADDYLKLDKVAEKMFISRSLLNNYMKEVRKALADFNLTLIDKTACGIKLSGSELSIRQAIARFFFYDDSHSDYQLERAGDTRRVIRELLAETLQENEWQLTDTGFQNLVIHLEIALMRINKCGDDIALPPQHQRLKARDEFHIARQLVQRFERVFNLSFPEAECYFISIHLAGKKSPGEEGVFVVPPPIIALFEQITERISAAFAVDLGNDTELYHLLTLHLTPMIDRLQWDLKIHNPLLEQIKEENVTAFEMAVLAAKTVCLETGLVMNEAETGYLAVHFALALERRKVSQKKVNLILVCASGMGSSQLLLYKLKQHFSGQINLISVVQLYQLNHFDSEGYDLILSTVDIPFPVSLPLLRINYFLDPAGLTQMEKWLNGTRQDVHLISQYFHPDLFFTDLHSNERYALINELCQRVSSHIATGKDFARLVIEREQLSATEFGHAIAFPHPLYPVGRRTFVTVAVLNKPLRWDKQNVRYVFMLNIREGETASLQRLYETLMAFMCDGKKLKELGDNTTFTTFVRLLEETILQAEQQSDRSPFR</sequence>
<evidence type="ECO:0000256" key="3">
    <source>
        <dbReference type="ARBA" id="ARBA00023015"/>
    </source>
</evidence>
<evidence type="ECO:0000259" key="8">
    <source>
        <dbReference type="PROSITE" id="PS51372"/>
    </source>
</evidence>
<evidence type="ECO:0000256" key="5">
    <source>
        <dbReference type="ARBA" id="ARBA00023163"/>
    </source>
</evidence>
<dbReference type="CDD" id="cd05568">
    <property type="entry name" value="PTS_IIB_bgl_like"/>
    <property type="match status" value="1"/>
</dbReference>
<dbReference type="Pfam" id="PF08279">
    <property type="entry name" value="HTH_11"/>
    <property type="match status" value="1"/>
</dbReference>
<comment type="caution">
    <text evidence="9">The sequence shown here is derived from an EMBL/GenBank/DDBJ whole genome shotgun (WGS) entry which is preliminary data.</text>
</comment>
<keyword evidence="3" id="KW-0805">Transcription regulation</keyword>
<dbReference type="InterPro" id="IPR036095">
    <property type="entry name" value="PTS_EIIB-like_sf"/>
</dbReference>
<evidence type="ECO:0000256" key="2">
    <source>
        <dbReference type="ARBA" id="ARBA00022737"/>
    </source>
</evidence>
<dbReference type="InterPro" id="IPR013011">
    <property type="entry name" value="PTS_EIIB_2"/>
</dbReference>
<dbReference type="PROSITE" id="PS51094">
    <property type="entry name" value="PTS_EIIA_TYPE_2"/>
    <property type="match status" value="1"/>
</dbReference>
<feature type="domain" description="PRD" evidence="8">
    <location>
        <begin position="293"/>
        <end position="400"/>
    </location>
</feature>
<keyword evidence="1" id="KW-0808">Transferase</keyword>
<dbReference type="SUPFAM" id="SSF63520">
    <property type="entry name" value="PTS-regulatory domain, PRD"/>
    <property type="match status" value="2"/>
</dbReference>
<dbReference type="PANTHER" id="PTHR30185:SF13">
    <property type="entry name" value="LICABCH OPERON REGULATOR-RELATED"/>
    <property type="match status" value="1"/>
</dbReference>
<evidence type="ECO:0000256" key="1">
    <source>
        <dbReference type="ARBA" id="ARBA00022679"/>
    </source>
</evidence>
<dbReference type="PROSITE" id="PS51099">
    <property type="entry name" value="PTS_EIIB_TYPE_2"/>
    <property type="match status" value="1"/>
</dbReference>
<dbReference type="Pfam" id="PF05043">
    <property type="entry name" value="Mga"/>
    <property type="match status" value="1"/>
</dbReference>
<dbReference type="InterPro" id="IPR050661">
    <property type="entry name" value="BglG_antiterminators"/>
</dbReference>
<dbReference type="Pfam" id="PF00874">
    <property type="entry name" value="PRD"/>
    <property type="match status" value="2"/>
</dbReference>
<dbReference type="Gene3D" id="3.40.930.10">
    <property type="entry name" value="Mannitol-specific EII, Chain A"/>
    <property type="match status" value="1"/>
</dbReference>
<name>A0ABV3N732_9GAMM</name>
<dbReference type="InterPro" id="IPR036388">
    <property type="entry name" value="WH-like_DNA-bd_sf"/>
</dbReference>
<keyword evidence="4" id="KW-0010">Activator</keyword>
<dbReference type="PROSITE" id="PS51372">
    <property type="entry name" value="PRD_2"/>
    <property type="match status" value="2"/>
</dbReference>
<accession>A0ABV3N732</accession>
<dbReference type="InterPro" id="IPR011608">
    <property type="entry name" value="PRD"/>
</dbReference>
<evidence type="ECO:0000256" key="4">
    <source>
        <dbReference type="ARBA" id="ARBA00023159"/>
    </source>
</evidence>
<dbReference type="InterPro" id="IPR007737">
    <property type="entry name" value="Mga_HTH"/>
</dbReference>
<evidence type="ECO:0000259" key="6">
    <source>
        <dbReference type="PROSITE" id="PS51094"/>
    </source>
</evidence>
<dbReference type="InterPro" id="IPR002178">
    <property type="entry name" value="PTS_EIIA_type-2_dom"/>
</dbReference>
<evidence type="ECO:0000313" key="10">
    <source>
        <dbReference type="Proteomes" id="UP001554567"/>
    </source>
</evidence>
<dbReference type="Proteomes" id="UP001554567">
    <property type="component" value="Unassembled WGS sequence"/>
</dbReference>
<dbReference type="PANTHER" id="PTHR30185">
    <property type="entry name" value="CRYPTIC BETA-GLUCOSIDE BGL OPERON ANTITERMINATOR"/>
    <property type="match status" value="1"/>
</dbReference>
<dbReference type="InterPro" id="IPR013196">
    <property type="entry name" value="HTH_11"/>
</dbReference>
<keyword evidence="10" id="KW-1185">Reference proteome</keyword>
<dbReference type="InterPro" id="IPR036634">
    <property type="entry name" value="PRD_sf"/>
</dbReference>
<organism evidence="9 10">
    <name type="scientific">Erwinia papayae</name>
    <dbReference type="NCBI Taxonomy" id="206499"/>
    <lineage>
        <taxon>Bacteria</taxon>
        <taxon>Pseudomonadati</taxon>
        <taxon>Pseudomonadota</taxon>
        <taxon>Gammaproteobacteria</taxon>
        <taxon>Enterobacterales</taxon>
        <taxon>Erwiniaceae</taxon>
        <taxon>Erwinia</taxon>
    </lineage>
</organism>
<dbReference type="InterPro" id="IPR016152">
    <property type="entry name" value="PTrfase/Anion_transptr"/>
</dbReference>
<dbReference type="SUPFAM" id="SSF55804">
    <property type="entry name" value="Phoshotransferase/anion transport protein"/>
    <property type="match status" value="1"/>
</dbReference>
<keyword evidence="2" id="KW-0677">Repeat</keyword>
<protein>
    <submittedName>
        <fullName evidence="9">BglG family transcription antiterminator</fullName>
    </submittedName>
</protein>
<dbReference type="Gene3D" id="1.10.1790.10">
    <property type="entry name" value="PRD domain"/>
    <property type="match status" value="2"/>
</dbReference>
<dbReference type="RefSeq" id="WP_261641365.1">
    <property type="nucleotide sequence ID" value="NZ_JBFKZN010000015.1"/>
</dbReference>
<dbReference type="Pfam" id="PF00359">
    <property type="entry name" value="PTS_EIIA_2"/>
    <property type="match status" value="1"/>
</dbReference>
<dbReference type="EMBL" id="JBFKZN010000015">
    <property type="protein sequence ID" value="MEW5291635.1"/>
    <property type="molecule type" value="Genomic_DNA"/>
</dbReference>
<feature type="domain" description="PTS EIIA type-2" evidence="6">
    <location>
        <begin position="499"/>
        <end position="638"/>
    </location>
</feature>
<feature type="domain" description="PTS EIIB type-2" evidence="7">
    <location>
        <begin position="404"/>
        <end position="495"/>
    </location>
</feature>
<reference evidence="9 10" key="1">
    <citation type="submission" date="2024-07" db="EMBL/GenBank/DDBJ databases">
        <authorList>
            <person name="Dulla G.F.J."/>
            <person name="Delorm J.G."/>
        </authorList>
    </citation>
    <scope>NUCLEOTIDE SEQUENCE [LARGE SCALE GENOMIC DNA]</scope>
    <source>
        <strain evidence="9 10">JGD 233</strain>
    </source>
</reference>
<feature type="domain" description="PRD" evidence="8">
    <location>
        <begin position="185"/>
        <end position="290"/>
    </location>
</feature>
<keyword evidence="5" id="KW-0804">Transcription</keyword>
<dbReference type="Gene3D" id="3.40.50.2300">
    <property type="match status" value="1"/>
</dbReference>
<gene>
    <name evidence="9" type="ORF">ABW286_21110</name>
</gene>
<dbReference type="Gene3D" id="1.10.10.10">
    <property type="entry name" value="Winged helix-like DNA-binding domain superfamily/Winged helix DNA-binding domain"/>
    <property type="match status" value="1"/>
</dbReference>
<evidence type="ECO:0000313" key="9">
    <source>
        <dbReference type="EMBL" id="MEW5291635.1"/>
    </source>
</evidence>
<dbReference type="SUPFAM" id="SSF52794">
    <property type="entry name" value="PTS system IIB component-like"/>
    <property type="match status" value="1"/>
</dbReference>
<proteinExistence type="predicted"/>